<dbReference type="PANTHER" id="PTHR34478:SF2">
    <property type="entry name" value="MEMBRANE PROTEIN"/>
    <property type="match status" value="1"/>
</dbReference>
<evidence type="ECO:0000256" key="6">
    <source>
        <dbReference type="SAM" id="Coils"/>
    </source>
</evidence>
<keyword evidence="3" id="KW-0812">Transmembrane</keyword>
<keyword evidence="5" id="KW-0472">Membrane</keyword>
<dbReference type="Gene3D" id="1.20.1440.20">
    <property type="entry name" value="LemA-like domain"/>
    <property type="match status" value="1"/>
</dbReference>
<keyword evidence="6" id="KW-0175">Coiled coil</keyword>
<dbReference type="InterPro" id="IPR023353">
    <property type="entry name" value="LemA-like_dom_sf"/>
</dbReference>
<evidence type="ECO:0000256" key="1">
    <source>
        <dbReference type="ARBA" id="ARBA00004167"/>
    </source>
</evidence>
<dbReference type="PANTHER" id="PTHR34478">
    <property type="entry name" value="PROTEIN LEMA"/>
    <property type="match status" value="1"/>
</dbReference>
<dbReference type="EMBL" id="CP098611">
    <property type="protein sequence ID" value="USR89881.1"/>
    <property type="molecule type" value="Genomic_DNA"/>
</dbReference>
<proteinExistence type="inferred from homology"/>
<dbReference type="InterPro" id="IPR007156">
    <property type="entry name" value="MamQ_LemA"/>
</dbReference>
<protein>
    <submittedName>
        <fullName evidence="7">LemA family protein</fullName>
    </submittedName>
</protein>
<accession>A0ABY5ALR4</accession>
<evidence type="ECO:0000313" key="8">
    <source>
        <dbReference type="Proteomes" id="UP001056708"/>
    </source>
</evidence>
<dbReference type="Proteomes" id="UP001056708">
    <property type="component" value="Chromosome"/>
</dbReference>
<name>A0ABY5ALR4_9CYAN</name>
<evidence type="ECO:0000313" key="7">
    <source>
        <dbReference type="EMBL" id="USR89881.1"/>
    </source>
</evidence>
<dbReference type="Pfam" id="PF04011">
    <property type="entry name" value="LemA"/>
    <property type="match status" value="1"/>
</dbReference>
<dbReference type="RefSeq" id="WP_252661183.1">
    <property type="nucleotide sequence ID" value="NZ_CP098611.1"/>
</dbReference>
<reference evidence="7" key="1">
    <citation type="submission" date="2022-06" db="EMBL/GenBank/DDBJ databases">
        <title>Genome sequence of Phormidium yuhuli AB48 isolated from an industrial photobioreactor environment.</title>
        <authorList>
            <person name="Qiu Y."/>
            <person name="Noonan A.J.C."/>
            <person name="Dofher K."/>
            <person name="Koch M."/>
            <person name="Kieft B."/>
            <person name="Lin X."/>
            <person name="Ziels R.M."/>
            <person name="Hallam S.J."/>
        </authorList>
    </citation>
    <scope>NUCLEOTIDE SEQUENCE</scope>
    <source>
        <strain evidence="7">AB48</strain>
    </source>
</reference>
<organism evidence="7 8">
    <name type="scientific">Phormidium yuhuli AB48</name>
    <dbReference type="NCBI Taxonomy" id="2940671"/>
    <lineage>
        <taxon>Bacteria</taxon>
        <taxon>Bacillati</taxon>
        <taxon>Cyanobacteriota</taxon>
        <taxon>Cyanophyceae</taxon>
        <taxon>Oscillatoriophycideae</taxon>
        <taxon>Oscillatoriales</taxon>
        <taxon>Oscillatoriaceae</taxon>
        <taxon>Phormidium</taxon>
        <taxon>Phormidium yuhuli</taxon>
    </lineage>
</organism>
<evidence type="ECO:0000256" key="3">
    <source>
        <dbReference type="ARBA" id="ARBA00022692"/>
    </source>
</evidence>
<sequence>MNNSNSQIPDDLAPEILEIASRYYNESQNSYSLAELQDAAADVQIPPEFIEKALEEVRVKKEREQQQQEQAQERRKTAQWIAAGVAVILSIWGISAYNSLGSRAQEVEARWAQVENQLQRRADLIPNLVSVARSQAAAEQQVIEQLERSRQAYLQATGMEEQQAAMVDVEAAIREFQEAIAGNPELQTSQAFQNLSYEIAGTENRIAVERMRYNQAVQAYNGQLTRFPQSLIANLVSLEEKPYFQAQTREVPDVNTIP</sequence>
<evidence type="ECO:0000256" key="5">
    <source>
        <dbReference type="ARBA" id="ARBA00023136"/>
    </source>
</evidence>
<evidence type="ECO:0000256" key="2">
    <source>
        <dbReference type="ARBA" id="ARBA00008854"/>
    </source>
</evidence>
<keyword evidence="4" id="KW-1133">Transmembrane helix</keyword>
<keyword evidence="8" id="KW-1185">Reference proteome</keyword>
<evidence type="ECO:0000256" key="4">
    <source>
        <dbReference type="ARBA" id="ARBA00022989"/>
    </source>
</evidence>
<gene>
    <name evidence="7" type="ORF">NEA10_13545</name>
</gene>
<feature type="coiled-coil region" evidence="6">
    <location>
        <begin position="129"/>
        <end position="179"/>
    </location>
</feature>
<comment type="subcellular location">
    <subcellularLocation>
        <location evidence="1">Membrane</location>
        <topology evidence="1">Single-pass membrane protein</topology>
    </subcellularLocation>
</comment>
<comment type="similarity">
    <text evidence="2">Belongs to the LemA family.</text>
</comment>
<dbReference type="SUPFAM" id="SSF140478">
    <property type="entry name" value="LemA-like"/>
    <property type="match status" value="1"/>
</dbReference>